<evidence type="ECO:0000256" key="1">
    <source>
        <dbReference type="SAM" id="Coils"/>
    </source>
</evidence>
<keyword evidence="2" id="KW-1133">Transmembrane helix</keyword>
<accession>A0A9D5DC51</accession>
<feature type="domain" description="WIT1/2 N-terminal helical bundle" evidence="3">
    <location>
        <begin position="44"/>
        <end position="177"/>
    </location>
</feature>
<feature type="coiled-coil region" evidence="1">
    <location>
        <begin position="403"/>
        <end position="437"/>
    </location>
</feature>
<keyword evidence="1" id="KW-0175">Coiled coil</keyword>
<protein>
    <recommendedName>
        <fullName evidence="3">WIT1/2 N-terminal helical bundle domain-containing protein</fullName>
    </recommendedName>
</protein>
<keyword evidence="2" id="KW-0812">Transmembrane</keyword>
<feature type="coiled-coil region" evidence="1">
    <location>
        <begin position="110"/>
        <end position="161"/>
    </location>
</feature>
<comment type="caution">
    <text evidence="4">The sequence shown here is derived from an EMBL/GenBank/DDBJ whole genome shotgun (WGS) entry which is preliminary data.</text>
</comment>
<evidence type="ECO:0000259" key="3">
    <source>
        <dbReference type="Pfam" id="PF26581"/>
    </source>
</evidence>
<dbReference type="InterPro" id="IPR039976">
    <property type="entry name" value="WIT1/WIT2"/>
</dbReference>
<reference evidence="4" key="2">
    <citation type="journal article" date="2022" name="Hortic Res">
        <title>The genome of Dioscorea zingiberensis sheds light on the biosynthesis, origin and evolution of the medicinally important diosgenin saponins.</title>
        <authorList>
            <person name="Li Y."/>
            <person name="Tan C."/>
            <person name="Li Z."/>
            <person name="Guo J."/>
            <person name="Li S."/>
            <person name="Chen X."/>
            <person name="Wang C."/>
            <person name="Dai X."/>
            <person name="Yang H."/>
            <person name="Song W."/>
            <person name="Hou L."/>
            <person name="Xu J."/>
            <person name="Tong Z."/>
            <person name="Xu A."/>
            <person name="Yuan X."/>
            <person name="Wang W."/>
            <person name="Yang Q."/>
            <person name="Chen L."/>
            <person name="Sun Z."/>
            <person name="Wang K."/>
            <person name="Pan B."/>
            <person name="Chen J."/>
            <person name="Bao Y."/>
            <person name="Liu F."/>
            <person name="Qi X."/>
            <person name="Gang D.R."/>
            <person name="Wen J."/>
            <person name="Li J."/>
        </authorList>
    </citation>
    <scope>NUCLEOTIDE SEQUENCE</scope>
    <source>
        <strain evidence="4">Dzin_1.0</strain>
    </source>
</reference>
<dbReference type="Proteomes" id="UP001085076">
    <property type="component" value="Miscellaneous, Linkage group lg01"/>
</dbReference>
<dbReference type="InterPro" id="IPR058610">
    <property type="entry name" value="WIT1_2_N"/>
</dbReference>
<dbReference type="OrthoDB" id="1936068at2759"/>
<dbReference type="EMBL" id="JAGGNH010000001">
    <property type="protein sequence ID" value="KAJ0988268.1"/>
    <property type="molecule type" value="Genomic_DNA"/>
</dbReference>
<feature type="transmembrane region" description="Helical" evidence="2">
    <location>
        <begin position="678"/>
        <end position="697"/>
    </location>
</feature>
<dbReference type="Pfam" id="PF26581">
    <property type="entry name" value="WIT1_2_N"/>
    <property type="match status" value="1"/>
</dbReference>
<evidence type="ECO:0000313" key="5">
    <source>
        <dbReference type="Proteomes" id="UP001085076"/>
    </source>
</evidence>
<dbReference type="PANTHER" id="PTHR35705">
    <property type="entry name" value="WPP DOMAIN-INTERACTING TAIL-ANCHORED PROTEIN 1"/>
    <property type="match status" value="1"/>
</dbReference>
<dbReference type="AlphaFoldDB" id="A0A9D5DC51"/>
<evidence type="ECO:0000313" key="4">
    <source>
        <dbReference type="EMBL" id="KAJ0988268.1"/>
    </source>
</evidence>
<gene>
    <name evidence="4" type="ORF">J5N97_006624</name>
</gene>
<sequence length="703" mass="80254">MGYLRRRSSVAQISTVLHLSDRANHSMATDDDQVENGERSSGPWEFLTRLELDSAYISEKLLNLEILLLQVENREGDLEGLSLGNEDISVESLLMAFEFDILSGIFNSEVKELEKFMAFLQTEVVDTQNRLSRNGCLEESLNEFEEKLHDAQEYLNQSHTQVADMKIQAAKFERMLAFGSDVNDSVKNGRHASVSARWKLQNVEHQRYILQLYEKSLAKELDLEKKFSDSRNSEEAFKLKLRFAESEIYNLEESFEIVMERMFLAENTSEMLLSTSKELLRKFQNAQVNLDDSLHQECVLRSKLHDILKSTEERQFARHTPLSSELDSILTSPVSDLKINVENTKDECTAASEVFALREKVRSLEEQLKKCEIHSNLTKGPAEESSQQQQKLHCERSEVDDVIKDLRKNALETEARAENAEAKCELLTKTNRKLTEELDIVRNYGEEKANLLEKKLKESDMLLQHAKASFLAIEEQQIMLNSTLIDMGNLIEDLKAKFSKAESRAEIAESKYSLLNETNLVLNEELSFLRGRLECLEASLHDADEAKIVTSRDISIKSKIIAELVMKLAFERERLQIKISELTKKNRFLVIKHLKKKDKDSLCATEKENHDKTLHFKASVEVLTETSSSEFQADNSGTQVLTNDKMIQNAATPKDKQILVAAPKLDPARSSKPTYLSLKYILGAIVVILVSVLMYLVQLENCE</sequence>
<name>A0A9D5DC51_9LILI</name>
<evidence type="ECO:0000256" key="2">
    <source>
        <dbReference type="SAM" id="Phobius"/>
    </source>
</evidence>
<keyword evidence="5" id="KW-1185">Reference proteome</keyword>
<keyword evidence="2" id="KW-0472">Membrane</keyword>
<dbReference type="SUPFAM" id="SSF57997">
    <property type="entry name" value="Tropomyosin"/>
    <property type="match status" value="1"/>
</dbReference>
<reference evidence="4" key="1">
    <citation type="submission" date="2021-03" db="EMBL/GenBank/DDBJ databases">
        <authorList>
            <person name="Li Z."/>
            <person name="Yang C."/>
        </authorList>
    </citation>
    <scope>NUCLEOTIDE SEQUENCE</scope>
    <source>
        <strain evidence="4">Dzin_1.0</strain>
        <tissue evidence="4">Leaf</tissue>
    </source>
</reference>
<proteinExistence type="predicted"/>
<dbReference type="PANTHER" id="PTHR35705:SF1">
    <property type="entry name" value="WPP DOMAIN-INTERACTING TAIL-ANCHORED PROTEIN 1"/>
    <property type="match status" value="1"/>
</dbReference>
<organism evidence="4 5">
    <name type="scientific">Dioscorea zingiberensis</name>
    <dbReference type="NCBI Taxonomy" id="325984"/>
    <lineage>
        <taxon>Eukaryota</taxon>
        <taxon>Viridiplantae</taxon>
        <taxon>Streptophyta</taxon>
        <taxon>Embryophyta</taxon>
        <taxon>Tracheophyta</taxon>
        <taxon>Spermatophyta</taxon>
        <taxon>Magnoliopsida</taxon>
        <taxon>Liliopsida</taxon>
        <taxon>Dioscoreales</taxon>
        <taxon>Dioscoreaceae</taxon>
        <taxon>Dioscorea</taxon>
    </lineage>
</organism>